<name>A0A4V6WHK2_9ACTN</name>
<feature type="transmembrane region" description="Helical" evidence="2">
    <location>
        <begin position="252"/>
        <end position="272"/>
    </location>
</feature>
<feature type="region of interest" description="Disordered" evidence="1">
    <location>
        <begin position="210"/>
        <end position="233"/>
    </location>
</feature>
<dbReference type="InterPro" id="IPR012533">
    <property type="entry name" value="YcnI-copper_dom"/>
</dbReference>
<sequence length="277" mass="28911">MSDMTTNATSDPTTHAANTRNATESGVARGTVRRLGRRLPVIGGIAAGSVLLLAVPAFAHVSVQPDGQAEKGGIATVNFKVPNERDDASTVKLEVTLPTDHPLAFAMPQPVPGWKVEVTKTKLDKPLEMHGEKINEAPSKITWTADDKGVEPGQFQQFPVVLGQLPEDADQVVFKALQTYSNKEVVRWIEPTKEGAAEPENPAPVLELAEASGDGHHGGTGDHDAKSDAKATHDAISNAAGSASSSDSTARILAVVGIVVGIVGVAFGVLAGRRRGA</sequence>
<gene>
    <name evidence="4" type="ORF">FCH28_23525</name>
</gene>
<feature type="transmembrane region" description="Helical" evidence="2">
    <location>
        <begin position="39"/>
        <end position="59"/>
    </location>
</feature>
<comment type="caution">
    <text evidence="4">The sequence shown here is derived from an EMBL/GenBank/DDBJ whole genome shotgun (WGS) entry which is preliminary data.</text>
</comment>
<dbReference type="Pfam" id="PF07987">
    <property type="entry name" value="DUF1775"/>
    <property type="match status" value="1"/>
</dbReference>
<keyword evidence="2" id="KW-0472">Membrane</keyword>
<dbReference type="EMBL" id="SUMB01000008">
    <property type="protein sequence ID" value="TJZ50268.1"/>
    <property type="molecule type" value="Genomic_DNA"/>
</dbReference>
<accession>A0A4V6WHK2</accession>
<keyword evidence="5" id="KW-1185">Reference proteome</keyword>
<dbReference type="Proteomes" id="UP000308697">
    <property type="component" value="Unassembled WGS sequence"/>
</dbReference>
<keyword evidence="2" id="KW-1133">Transmembrane helix</keyword>
<feature type="region of interest" description="Disordered" evidence="1">
    <location>
        <begin position="1"/>
        <end position="29"/>
    </location>
</feature>
<feature type="domain" description="YncI copper-binding" evidence="3">
    <location>
        <begin position="60"/>
        <end position="208"/>
    </location>
</feature>
<dbReference type="InterPro" id="IPR038507">
    <property type="entry name" value="YcnI-like_sf"/>
</dbReference>
<keyword evidence="2" id="KW-0812">Transmembrane</keyword>
<evidence type="ECO:0000313" key="4">
    <source>
        <dbReference type="EMBL" id="TJZ50268.1"/>
    </source>
</evidence>
<dbReference type="RefSeq" id="WP_136742089.1">
    <property type="nucleotide sequence ID" value="NZ_SUMB01000008.1"/>
</dbReference>
<organism evidence="4 5">
    <name type="scientific">Streptomyces piniterrae</name>
    <dbReference type="NCBI Taxonomy" id="2571125"/>
    <lineage>
        <taxon>Bacteria</taxon>
        <taxon>Bacillati</taxon>
        <taxon>Actinomycetota</taxon>
        <taxon>Actinomycetes</taxon>
        <taxon>Kitasatosporales</taxon>
        <taxon>Streptomycetaceae</taxon>
        <taxon>Streptomyces</taxon>
    </lineage>
</organism>
<dbReference type="Gene3D" id="2.60.40.2230">
    <property type="entry name" value="Uncharacterised protein YcnI-like PF07987, DUF1775"/>
    <property type="match status" value="1"/>
</dbReference>
<proteinExistence type="predicted"/>
<dbReference type="OrthoDB" id="9810871at2"/>
<dbReference type="CDD" id="cd08545">
    <property type="entry name" value="YcnI_like"/>
    <property type="match status" value="1"/>
</dbReference>
<evidence type="ECO:0000256" key="1">
    <source>
        <dbReference type="SAM" id="MobiDB-lite"/>
    </source>
</evidence>
<dbReference type="AlphaFoldDB" id="A0A4V6WHK2"/>
<feature type="compositionally biased region" description="Basic and acidic residues" evidence="1">
    <location>
        <begin position="213"/>
        <end position="233"/>
    </location>
</feature>
<feature type="compositionally biased region" description="Polar residues" evidence="1">
    <location>
        <begin position="1"/>
        <end position="24"/>
    </location>
</feature>
<evidence type="ECO:0000256" key="2">
    <source>
        <dbReference type="SAM" id="Phobius"/>
    </source>
</evidence>
<protein>
    <submittedName>
        <fullName evidence="4">DUF1775 domain-containing protein</fullName>
    </submittedName>
</protein>
<evidence type="ECO:0000313" key="5">
    <source>
        <dbReference type="Proteomes" id="UP000308697"/>
    </source>
</evidence>
<reference evidence="4 5" key="1">
    <citation type="submission" date="2019-04" db="EMBL/GenBank/DDBJ databases">
        <title>Streptomyces piniterrae sp. nov., a heliquinomycin-producing actinomycete isolated from rhizosphere soil of Pinus yunnanensis.</title>
        <authorList>
            <person name="Zhuang X."/>
            <person name="Zhao J."/>
        </authorList>
    </citation>
    <scope>NUCLEOTIDE SEQUENCE [LARGE SCALE GENOMIC DNA]</scope>
    <source>
        <strain evidence="5">jys28</strain>
    </source>
</reference>
<evidence type="ECO:0000259" key="3">
    <source>
        <dbReference type="Pfam" id="PF07987"/>
    </source>
</evidence>